<dbReference type="EMBL" id="CYRY02044029">
    <property type="protein sequence ID" value="VCX38765.1"/>
    <property type="molecule type" value="Genomic_DNA"/>
</dbReference>
<evidence type="ECO:0000313" key="1">
    <source>
        <dbReference type="EMBL" id="VCX38765.1"/>
    </source>
</evidence>
<organism evidence="1 2">
    <name type="scientific">Gulo gulo</name>
    <name type="common">Wolverine</name>
    <name type="synonym">Gluton</name>
    <dbReference type="NCBI Taxonomy" id="48420"/>
    <lineage>
        <taxon>Eukaryota</taxon>
        <taxon>Metazoa</taxon>
        <taxon>Chordata</taxon>
        <taxon>Craniata</taxon>
        <taxon>Vertebrata</taxon>
        <taxon>Euteleostomi</taxon>
        <taxon>Mammalia</taxon>
        <taxon>Eutheria</taxon>
        <taxon>Laurasiatheria</taxon>
        <taxon>Carnivora</taxon>
        <taxon>Caniformia</taxon>
        <taxon>Musteloidea</taxon>
        <taxon>Mustelidae</taxon>
        <taxon>Guloninae</taxon>
        <taxon>Gulo</taxon>
    </lineage>
</organism>
<sequence length="44" mass="5086">MRNQDYHSSMGILEKERLKCHYGPGWLTFIPMSSFTSIVCNHLG</sequence>
<dbReference type="AlphaFoldDB" id="A0A9X9M7Q1"/>
<comment type="caution">
    <text evidence="1">The sequence shown here is derived from an EMBL/GenBank/DDBJ whole genome shotgun (WGS) entry which is preliminary data.</text>
</comment>
<gene>
    <name evidence="1" type="ORF">BN2614_LOCUS18</name>
</gene>
<keyword evidence="2" id="KW-1185">Reference proteome</keyword>
<proteinExistence type="predicted"/>
<evidence type="ECO:0000313" key="2">
    <source>
        <dbReference type="Proteomes" id="UP000269945"/>
    </source>
</evidence>
<protein>
    <submittedName>
        <fullName evidence="1">Uncharacterized protein</fullName>
    </submittedName>
</protein>
<dbReference type="Proteomes" id="UP000269945">
    <property type="component" value="Unassembled WGS sequence"/>
</dbReference>
<reference evidence="1 2" key="1">
    <citation type="submission" date="2018-10" db="EMBL/GenBank/DDBJ databases">
        <authorList>
            <person name="Ekblom R."/>
            <person name="Jareborg N."/>
        </authorList>
    </citation>
    <scope>NUCLEOTIDE SEQUENCE [LARGE SCALE GENOMIC DNA]</scope>
    <source>
        <tissue evidence="1">Muscle</tissue>
    </source>
</reference>
<name>A0A9X9M7Q1_GULGU</name>
<accession>A0A9X9M7Q1</accession>